<evidence type="ECO:0000259" key="2">
    <source>
        <dbReference type="Pfam" id="PF07883"/>
    </source>
</evidence>
<keyword evidence="4" id="KW-1185">Reference proteome</keyword>
<dbReference type="RefSeq" id="WP_141785706.1">
    <property type="nucleotide sequence ID" value="NZ_BAAAIK010000001.1"/>
</dbReference>
<dbReference type="InterPro" id="IPR013096">
    <property type="entry name" value="Cupin_2"/>
</dbReference>
<dbReference type="OrthoDB" id="9791637at2"/>
<keyword evidence="1" id="KW-0479">Metal-binding</keyword>
<evidence type="ECO:0000313" key="3">
    <source>
        <dbReference type="EMBL" id="TQL51748.1"/>
    </source>
</evidence>
<reference evidence="3 4" key="1">
    <citation type="submission" date="2019-06" db="EMBL/GenBank/DDBJ databases">
        <title>Sequencing the genomes of 1000 actinobacteria strains.</title>
        <authorList>
            <person name="Klenk H.-P."/>
        </authorList>
    </citation>
    <scope>NUCLEOTIDE SEQUENCE [LARGE SCALE GENOMIC DNA]</scope>
    <source>
        <strain evidence="3 4">DSM 12335</strain>
    </source>
</reference>
<organism evidence="3 4">
    <name type="scientific">Ornithinicoccus hortensis</name>
    <dbReference type="NCBI Taxonomy" id="82346"/>
    <lineage>
        <taxon>Bacteria</taxon>
        <taxon>Bacillati</taxon>
        <taxon>Actinomycetota</taxon>
        <taxon>Actinomycetes</taxon>
        <taxon>Micrococcales</taxon>
        <taxon>Intrasporangiaceae</taxon>
        <taxon>Ornithinicoccus</taxon>
    </lineage>
</organism>
<dbReference type="Pfam" id="PF07883">
    <property type="entry name" value="Cupin_2"/>
    <property type="match status" value="1"/>
</dbReference>
<evidence type="ECO:0000313" key="4">
    <source>
        <dbReference type="Proteomes" id="UP000319516"/>
    </source>
</evidence>
<feature type="domain" description="Cupin type-2" evidence="2">
    <location>
        <begin position="40"/>
        <end position="119"/>
    </location>
</feature>
<dbReference type="AlphaFoldDB" id="A0A542YUI4"/>
<proteinExistence type="predicted"/>
<protein>
    <submittedName>
        <fullName evidence="3">Cupin domain</fullName>
    </submittedName>
</protein>
<dbReference type="InterPro" id="IPR011051">
    <property type="entry name" value="RmlC_Cupin_sf"/>
</dbReference>
<dbReference type="InterPro" id="IPR051610">
    <property type="entry name" value="GPI/OXD"/>
</dbReference>
<dbReference type="Gene3D" id="2.60.120.10">
    <property type="entry name" value="Jelly Rolls"/>
    <property type="match status" value="1"/>
</dbReference>
<dbReference type="EMBL" id="VFOP01000001">
    <property type="protein sequence ID" value="TQL51748.1"/>
    <property type="molecule type" value="Genomic_DNA"/>
</dbReference>
<dbReference type="Proteomes" id="UP000319516">
    <property type="component" value="Unassembled WGS sequence"/>
</dbReference>
<gene>
    <name evidence="3" type="ORF">FB467_2904</name>
</gene>
<accession>A0A542YUI4</accession>
<sequence>MRIQRRGEVSYDWQLYGGAGRLAVESYFRDQTTLPANVMLYHLPPGSSEGEHIHLEGEEDSCTPYSSDELYVVVSGRVVVTADGERAELGPGDAAYTPAGSRHGVANETDEPAELVIVFGPPKG</sequence>
<dbReference type="SUPFAM" id="SSF51182">
    <property type="entry name" value="RmlC-like cupins"/>
    <property type="match status" value="1"/>
</dbReference>
<name>A0A542YUI4_9MICO</name>
<dbReference type="PANTHER" id="PTHR35848">
    <property type="entry name" value="OXALATE-BINDING PROTEIN"/>
    <property type="match status" value="1"/>
</dbReference>
<comment type="caution">
    <text evidence="3">The sequence shown here is derived from an EMBL/GenBank/DDBJ whole genome shotgun (WGS) entry which is preliminary data.</text>
</comment>
<dbReference type="GO" id="GO:0046872">
    <property type="term" value="F:metal ion binding"/>
    <property type="evidence" value="ECO:0007669"/>
    <property type="project" value="UniProtKB-KW"/>
</dbReference>
<dbReference type="InterPro" id="IPR014710">
    <property type="entry name" value="RmlC-like_jellyroll"/>
</dbReference>
<evidence type="ECO:0000256" key="1">
    <source>
        <dbReference type="ARBA" id="ARBA00022723"/>
    </source>
</evidence>